<protein>
    <submittedName>
        <fullName evidence="1">Uncharacterized protein</fullName>
    </submittedName>
</protein>
<dbReference type="Proteomes" id="UP000324497">
    <property type="component" value="Chromosome"/>
</dbReference>
<evidence type="ECO:0000313" key="2">
    <source>
        <dbReference type="Proteomes" id="UP000324497"/>
    </source>
</evidence>
<accession>A0A3Q8CCB3</accession>
<organism evidence="1 2">
    <name type="scientific">Liquorilactobacillus nagelii</name>
    <dbReference type="NCBI Taxonomy" id="82688"/>
    <lineage>
        <taxon>Bacteria</taxon>
        <taxon>Bacillati</taxon>
        <taxon>Bacillota</taxon>
        <taxon>Bacilli</taxon>
        <taxon>Lactobacillales</taxon>
        <taxon>Lactobacillaceae</taxon>
        <taxon>Liquorilactobacillus</taxon>
    </lineage>
</organism>
<proteinExistence type="predicted"/>
<name>A0A3Q8CCB3_9LACO</name>
<dbReference type="EMBL" id="CP018180">
    <property type="protein sequence ID" value="AUJ31916.1"/>
    <property type="molecule type" value="Genomic_DNA"/>
</dbReference>
<dbReference type="KEGG" id="lng:BSQ50_04685"/>
<evidence type="ECO:0000313" key="1">
    <source>
        <dbReference type="EMBL" id="AUJ31916.1"/>
    </source>
</evidence>
<dbReference type="RefSeq" id="WP_148126565.1">
    <property type="nucleotide sequence ID" value="NZ_CP018180.1"/>
</dbReference>
<sequence length="210" mass="24761">MINENISFSDEVVLSALHEKNRIDLPAAQVKDNSEQMETNLILTYDNPLWRDLMYAQLYRQAQALDFSAGGVDYAVLEVKRPTEEQAADSQLVAVCHVIHEYFAQVEFDLKLDYLPVREVYDQTKKELVDDALIAKESIYRLMRYKRRIKRDKKMLAIHFKAYRAGRLLERVKDMRCQYDDKLEFNEYSTRLLANQPDFLMKLSAKHEDE</sequence>
<dbReference type="AlphaFoldDB" id="A0A3Q8CCB3"/>
<keyword evidence="2" id="KW-1185">Reference proteome</keyword>
<gene>
    <name evidence="1" type="ORF">BSQ50_04685</name>
</gene>
<reference evidence="1 2" key="1">
    <citation type="submission" date="2016-11" db="EMBL/GenBank/DDBJ databases">
        <title>Interaction between Lactobacillus species and yeast in water kefir.</title>
        <authorList>
            <person name="Behr J."/>
            <person name="Xu D."/>
            <person name="Vogel R.F."/>
        </authorList>
    </citation>
    <scope>NUCLEOTIDE SEQUENCE [LARGE SCALE GENOMIC DNA]</scope>
    <source>
        <strain evidence="1 2">TMW 1.1827</strain>
    </source>
</reference>